<dbReference type="InterPro" id="IPR026765">
    <property type="entry name" value="Tmem163"/>
</dbReference>
<evidence type="ECO:0000256" key="12">
    <source>
        <dbReference type="SAM" id="Phobius"/>
    </source>
</evidence>
<protein>
    <submittedName>
        <fullName evidence="14">Transmembrane protein 163-like</fullName>
    </submittedName>
</protein>
<dbReference type="Gene3D" id="1.20.1510.10">
    <property type="entry name" value="Cation efflux protein transmembrane domain"/>
    <property type="match status" value="1"/>
</dbReference>
<evidence type="ECO:0000256" key="6">
    <source>
        <dbReference type="ARBA" id="ARBA00022833"/>
    </source>
</evidence>
<proteinExistence type="inferred from homology"/>
<dbReference type="RefSeq" id="XP_032821433.1">
    <property type="nucleotide sequence ID" value="XM_032965542.1"/>
</dbReference>
<feature type="transmembrane region" description="Helical" evidence="12">
    <location>
        <begin position="205"/>
        <end position="228"/>
    </location>
</feature>
<dbReference type="GO" id="GO:0030672">
    <property type="term" value="C:synaptic vesicle membrane"/>
    <property type="evidence" value="ECO:0007669"/>
    <property type="project" value="UniProtKB-SubCell"/>
</dbReference>
<dbReference type="PANTHER" id="PTHR31937:SF2">
    <property type="entry name" value="TRANSMEMBRANE PROTEIN 163"/>
    <property type="match status" value="1"/>
</dbReference>
<dbReference type="GO" id="GO:0008270">
    <property type="term" value="F:zinc ion binding"/>
    <property type="evidence" value="ECO:0007669"/>
    <property type="project" value="TreeGrafter"/>
</dbReference>
<name>A0AAJ7TRL0_PETMA</name>
<dbReference type="AlphaFoldDB" id="A0AAJ7TRL0"/>
<keyword evidence="13" id="KW-1185">Reference proteome</keyword>
<dbReference type="InterPro" id="IPR027469">
    <property type="entry name" value="Cation_efflux_TMD_sf"/>
</dbReference>
<gene>
    <name evidence="14" type="primary">LOC116948647</name>
</gene>
<dbReference type="SUPFAM" id="SSF161111">
    <property type="entry name" value="Cation efflux protein transmembrane domain-like"/>
    <property type="match status" value="1"/>
</dbReference>
<reference evidence="14" key="1">
    <citation type="submission" date="2025-08" db="UniProtKB">
        <authorList>
            <consortium name="RefSeq"/>
        </authorList>
    </citation>
    <scope>IDENTIFICATION</scope>
    <source>
        <tissue evidence="14">Sperm</tissue>
    </source>
</reference>
<keyword evidence="4 12" id="KW-0812">Transmembrane</keyword>
<organism evidence="13 14">
    <name type="scientific">Petromyzon marinus</name>
    <name type="common">Sea lamprey</name>
    <dbReference type="NCBI Taxonomy" id="7757"/>
    <lineage>
        <taxon>Eukaryota</taxon>
        <taxon>Metazoa</taxon>
        <taxon>Chordata</taxon>
        <taxon>Craniata</taxon>
        <taxon>Vertebrata</taxon>
        <taxon>Cyclostomata</taxon>
        <taxon>Hyperoartia</taxon>
        <taxon>Petromyzontiformes</taxon>
        <taxon>Petromyzontidae</taxon>
        <taxon>Petromyzon</taxon>
    </lineage>
</organism>
<comment type="subcellular location">
    <subcellularLocation>
        <location evidence="2">Cytoplasmic vesicle</location>
        <location evidence="2">Secretory vesicle</location>
        <location evidence="2">Synaptic vesicle membrane</location>
        <topology evidence="2">Multi-pass membrane protein</topology>
    </subcellularLocation>
    <subcellularLocation>
        <location evidence="1">Early endosome membrane</location>
    </subcellularLocation>
</comment>
<evidence type="ECO:0000256" key="2">
    <source>
        <dbReference type="ARBA" id="ARBA00004644"/>
    </source>
</evidence>
<feature type="transmembrane region" description="Helical" evidence="12">
    <location>
        <begin position="141"/>
        <end position="165"/>
    </location>
</feature>
<feature type="transmembrane region" description="Helical" evidence="12">
    <location>
        <begin position="240"/>
        <end position="259"/>
    </location>
</feature>
<evidence type="ECO:0000256" key="11">
    <source>
        <dbReference type="SAM" id="MobiDB-lite"/>
    </source>
</evidence>
<keyword evidence="10" id="KW-0968">Cytoplasmic vesicle</keyword>
<feature type="compositionally biased region" description="Polar residues" evidence="11">
    <location>
        <begin position="1"/>
        <end position="11"/>
    </location>
</feature>
<evidence type="ECO:0000256" key="4">
    <source>
        <dbReference type="ARBA" id="ARBA00022692"/>
    </source>
</evidence>
<dbReference type="KEGG" id="pmrn:116948647"/>
<keyword evidence="6" id="KW-0862">Zinc</keyword>
<accession>A0AAJ7TRL0</accession>
<evidence type="ECO:0000256" key="7">
    <source>
        <dbReference type="ARBA" id="ARBA00022989"/>
    </source>
</evidence>
<keyword evidence="9 12" id="KW-0472">Membrane</keyword>
<evidence type="ECO:0000256" key="5">
    <source>
        <dbReference type="ARBA" id="ARBA00022753"/>
    </source>
</evidence>
<comment type="similarity">
    <text evidence="3">Belongs to the TMEM163 family.</text>
</comment>
<evidence type="ECO:0000256" key="9">
    <source>
        <dbReference type="ARBA" id="ARBA00023136"/>
    </source>
</evidence>
<sequence>MSSTDEPTITQRPGREKDCHSASIPVESWGKEGGPSPADWLKTAVAGSGGGGGSSKKPAGGDGDLHVSTTNIITTTAGGGDGSWDEVDGQARRTDETSRELCDTEVSVMTMENAQTWDQKGLLESSKRLKPHEAQSLRKKALWVSWTSIAVTIILSIFAFTVSMLRYSPSSFGFAVDATLDVLSSVIVAWRYNNAAAVHSAYREYVACCVLGGVFMLSSMCIIGKSSHDIAHKLVPKVDAFLLSVSVLSGVLCLGLAGVKFILARALTSRALMTDAFNSLVGGIMGFSILFSDEVFKHNPSVWYMDGLIGILMGIIIMLYGVKLLVDMIPRMKQTQSYESMD</sequence>
<evidence type="ECO:0000313" key="14">
    <source>
        <dbReference type="RefSeq" id="XP_032821433.1"/>
    </source>
</evidence>
<dbReference type="GeneID" id="116948647"/>
<keyword evidence="5" id="KW-0967">Endosome</keyword>
<dbReference type="Proteomes" id="UP001318040">
    <property type="component" value="Chromosome 34"/>
</dbReference>
<evidence type="ECO:0000256" key="8">
    <source>
        <dbReference type="ARBA" id="ARBA00023018"/>
    </source>
</evidence>
<evidence type="ECO:0000256" key="1">
    <source>
        <dbReference type="ARBA" id="ARBA00004146"/>
    </source>
</evidence>
<keyword evidence="7 12" id="KW-1133">Transmembrane helix</keyword>
<feature type="compositionally biased region" description="Basic and acidic residues" evidence="11">
    <location>
        <begin position="89"/>
        <end position="98"/>
    </location>
</feature>
<feature type="region of interest" description="Disordered" evidence="11">
    <location>
        <begin position="1"/>
        <end position="98"/>
    </location>
</feature>
<feature type="transmembrane region" description="Helical" evidence="12">
    <location>
        <begin position="271"/>
        <end position="291"/>
    </location>
</feature>
<evidence type="ECO:0000256" key="3">
    <source>
        <dbReference type="ARBA" id="ARBA00008731"/>
    </source>
</evidence>
<dbReference type="PANTHER" id="PTHR31937">
    <property type="entry name" value="TRANSMEMBRANE PROTEIN 163"/>
    <property type="match status" value="1"/>
</dbReference>
<keyword evidence="8" id="KW-0770">Synapse</keyword>
<feature type="transmembrane region" description="Helical" evidence="12">
    <location>
        <begin position="171"/>
        <end position="193"/>
    </location>
</feature>
<evidence type="ECO:0000313" key="13">
    <source>
        <dbReference type="Proteomes" id="UP001318040"/>
    </source>
</evidence>
<dbReference type="GO" id="GO:0031901">
    <property type="term" value="C:early endosome membrane"/>
    <property type="evidence" value="ECO:0007669"/>
    <property type="project" value="UniProtKB-SubCell"/>
</dbReference>
<evidence type="ECO:0000256" key="10">
    <source>
        <dbReference type="ARBA" id="ARBA00023329"/>
    </source>
</evidence>
<feature type="transmembrane region" description="Helical" evidence="12">
    <location>
        <begin position="303"/>
        <end position="326"/>
    </location>
</feature>